<evidence type="ECO:0000313" key="2">
    <source>
        <dbReference type="EMBL" id="MYN26838.1"/>
    </source>
</evidence>
<organism evidence="2 3">
    <name type="scientific">Duganella levis</name>
    <dbReference type="NCBI Taxonomy" id="2692169"/>
    <lineage>
        <taxon>Bacteria</taxon>
        <taxon>Pseudomonadati</taxon>
        <taxon>Pseudomonadota</taxon>
        <taxon>Betaproteobacteria</taxon>
        <taxon>Burkholderiales</taxon>
        <taxon>Oxalobacteraceae</taxon>
        <taxon>Telluria group</taxon>
        <taxon>Duganella</taxon>
    </lineage>
</organism>
<dbReference type="Proteomes" id="UP000642144">
    <property type="component" value="Unassembled WGS sequence"/>
</dbReference>
<reference evidence="2 3" key="1">
    <citation type="submission" date="2019-12" db="EMBL/GenBank/DDBJ databases">
        <title>Novel species isolated from a subtropical stream in China.</title>
        <authorList>
            <person name="Lu H."/>
        </authorList>
    </citation>
    <scope>NUCLEOTIDE SEQUENCE [LARGE SCALE GENOMIC DNA]</scope>
    <source>
        <strain evidence="2 3">CY42W</strain>
    </source>
</reference>
<dbReference type="RefSeq" id="WP_161054835.1">
    <property type="nucleotide sequence ID" value="NZ_WWCT01000006.1"/>
</dbReference>
<proteinExistence type="predicted"/>
<comment type="caution">
    <text evidence="2">The sequence shown here is derived from an EMBL/GenBank/DDBJ whole genome shotgun (WGS) entry which is preliminary data.</text>
</comment>
<evidence type="ECO:0000313" key="3">
    <source>
        <dbReference type="Proteomes" id="UP000642144"/>
    </source>
</evidence>
<dbReference type="EMBL" id="WWCT01000006">
    <property type="protein sequence ID" value="MYN26838.1"/>
    <property type="molecule type" value="Genomic_DNA"/>
</dbReference>
<feature type="signal peptide" evidence="1">
    <location>
        <begin position="1"/>
        <end position="18"/>
    </location>
</feature>
<gene>
    <name evidence="2" type="ORF">GTP69_10495</name>
</gene>
<name>A0ABW9VYV3_9BURK</name>
<evidence type="ECO:0000256" key="1">
    <source>
        <dbReference type="SAM" id="SignalP"/>
    </source>
</evidence>
<sequence length="130" mass="13514">MPIILTTLLAAHTLAAAAAQKEAVAELMPPTQVAPAQPALTDDVIKKAVRETVAETPQPAPPLAVNPQAGAFRANSVEARMSAAFEQAKVPDCLHSDALKLQPAHIGPVNVVGPYSLPWVIAAVVRGKCN</sequence>
<accession>A0ABW9VYV3</accession>
<evidence type="ECO:0008006" key="4">
    <source>
        <dbReference type="Google" id="ProtNLM"/>
    </source>
</evidence>
<feature type="chain" id="PRO_5047071670" description="DUF2155 domain-containing protein" evidence="1">
    <location>
        <begin position="19"/>
        <end position="130"/>
    </location>
</feature>
<keyword evidence="1" id="KW-0732">Signal</keyword>
<keyword evidence="3" id="KW-1185">Reference proteome</keyword>
<protein>
    <recommendedName>
        <fullName evidence="4">DUF2155 domain-containing protein</fullName>
    </recommendedName>
</protein>